<dbReference type="Proteomes" id="UP000653305">
    <property type="component" value="Unassembled WGS sequence"/>
</dbReference>
<name>A0A830BEC8_9LAMI</name>
<evidence type="ECO:0000259" key="5">
    <source>
        <dbReference type="SMART" id="SM00249"/>
    </source>
</evidence>
<sequence length="917" mass="102159">MVEALKQSFMECQLSCTSPLPQVWVIETLARSNQIDISLLLDLLEKTPEASDDLGRNAREFVSLRILQSFFVHGARTNPVSSAPSQKIRLDPSDDSCEDVLRRILTEISPSHLKTPGPEMSKWDLQPFIEHKRSSLAGYALQQLKNAMLSGSHSFLASLKERSGLPDANQSEHVTAVDDGNCNGITPRHEGSDTNDGDLSQRDLPDENLEAVNRKRRTTSKNAGDTTSENLILSRKGCENHIKSVKKFKHDIICSEQNVVEKLIFSSVDALLTNRSTECSLGRTTHFGEMGLNGPPNDDRCTSSKGLVGPDEVLPCEMQVPCCDTEVNNKSEVEQGQDHCIEEAKRDKEGFCDLTLTEDVNKKFEQNTRSNILNGGEVEEVDISSDVDGNNDDRTDIATEENASFSCNHAPNQDSLGKTNWIDQDLPVDTSRRYSVEERCSLGEKTDVEVIGQNGPPGDSNDMCTSLEGLVGHDEVLLHERQAPHSTPQCQNDKSDGEERQDHENENAEGDENGLHGVRTTDEDMDKLHQNVLRNVPSVGEAEEDVDISTDIDGYQDERTNINTKKKTFLSSQCTYSQDSLATTDWRELNLCVKCNLSGNLLVCSNDSCLLVIHQSCLGSDATFGATGEFYCPFCAYSRAILKYTEIKKKAALARKDLATLICLGTQKGSKKQPQRLCKMNQNHLEHDDGLPKSNELNTRDTKKVSNSQRRKKLEYEQAGPSEYRPSFGKKAVDSTNRIAHTLNKDKQEVNRTRQVSHSPKAHGRHQMAARAIRKSQGEITSGQVLGRSGGSDMCANIRSKKGILYPPETDLSRENKSLRSPESADAEDTSEEENENSGASKYFIRVRKQERNHSYPAIPQLRRKRLPWTSEEEDKLKEGMRVYCSPHDKIIPWKTILEHGADEITTGDIVMNVVAL</sequence>
<dbReference type="InterPro" id="IPR001965">
    <property type="entry name" value="Znf_PHD"/>
</dbReference>
<dbReference type="InterPro" id="IPR011011">
    <property type="entry name" value="Znf_FYVE_PHD"/>
</dbReference>
<dbReference type="SMART" id="SM00249">
    <property type="entry name" value="PHD"/>
    <property type="match status" value="1"/>
</dbReference>
<dbReference type="AlphaFoldDB" id="A0A830BEC8"/>
<evidence type="ECO:0000256" key="3">
    <source>
        <dbReference type="ARBA" id="ARBA00022833"/>
    </source>
</evidence>
<keyword evidence="6" id="KW-0418">Kinase</keyword>
<accession>A0A830BEC8</accession>
<evidence type="ECO:0000256" key="4">
    <source>
        <dbReference type="SAM" id="MobiDB-lite"/>
    </source>
</evidence>
<keyword evidence="6" id="KW-0675">Receptor</keyword>
<feature type="region of interest" description="Disordered" evidence="4">
    <location>
        <begin position="742"/>
        <end position="842"/>
    </location>
</feature>
<evidence type="ECO:0000313" key="6">
    <source>
        <dbReference type="EMBL" id="GFP84532.1"/>
    </source>
</evidence>
<dbReference type="InterPro" id="IPR013083">
    <property type="entry name" value="Znf_RING/FYVE/PHD"/>
</dbReference>
<keyword evidence="2" id="KW-0863">Zinc-finger</keyword>
<keyword evidence="7" id="KW-1185">Reference proteome</keyword>
<feature type="compositionally biased region" description="Basic and acidic residues" evidence="4">
    <location>
        <begin position="811"/>
        <end position="820"/>
    </location>
</feature>
<comment type="caution">
    <text evidence="6">The sequence shown here is derived from an EMBL/GenBank/DDBJ whole genome shotgun (WGS) entry which is preliminary data.</text>
</comment>
<keyword evidence="6" id="KW-0808">Transferase</keyword>
<dbReference type="SUPFAM" id="SSF57903">
    <property type="entry name" value="FYVE/PHD zinc finger"/>
    <property type="match status" value="1"/>
</dbReference>
<dbReference type="GO" id="GO:0016301">
    <property type="term" value="F:kinase activity"/>
    <property type="evidence" value="ECO:0007669"/>
    <property type="project" value="UniProtKB-KW"/>
</dbReference>
<proteinExistence type="predicted"/>
<dbReference type="OrthoDB" id="907455at2759"/>
<dbReference type="EMBL" id="BMAC01000088">
    <property type="protein sequence ID" value="GFP84532.1"/>
    <property type="molecule type" value="Genomic_DNA"/>
</dbReference>
<keyword evidence="3" id="KW-0862">Zinc</keyword>
<dbReference type="GO" id="GO:0008270">
    <property type="term" value="F:zinc ion binding"/>
    <property type="evidence" value="ECO:0007669"/>
    <property type="project" value="UniProtKB-KW"/>
</dbReference>
<feature type="compositionally biased region" description="Basic and acidic residues" evidence="4">
    <location>
        <begin position="493"/>
        <end position="506"/>
    </location>
</feature>
<evidence type="ECO:0000256" key="2">
    <source>
        <dbReference type="ARBA" id="ARBA00022771"/>
    </source>
</evidence>
<feature type="region of interest" description="Disordered" evidence="4">
    <location>
        <begin position="481"/>
        <end position="519"/>
    </location>
</feature>
<feature type="compositionally biased region" description="Basic and acidic residues" evidence="4">
    <location>
        <begin position="743"/>
        <end position="752"/>
    </location>
</feature>
<organism evidence="6 7">
    <name type="scientific">Phtheirospermum japonicum</name>
    <dbReference type="NCBI Taxonomy" id="374723"/>
    <lineage>
        <taxon>Eukaryota</taxon>
        <taxon>Viridiplantae</taxon>
        <taxon>Streptophyta</taxon>
        <taxon>Embryophyta</taxon>
        <taxon>Tracheophyta</taxon>
        <taxon>Spermatophyta</taxon>
        <taxon>Magnoliopsida</taxon>
        <taxon>eudicotyledons</taxon>
        <taxon>Gunneridae</taxon>
        <taxon>Pentapetalae</taxon>
        <taxon>asterids</taxon>
        <taxon>lamiids</taxon>
        <taxon>Lamiales</taxon>
        <taxon>Orobanchaceae</taxon>
        <taxon>Orobanchaceae incertae sedis</taxon>
        <taxon>Phtheirospermum</taxon>
    </lineage>
</organism>
<feature type="compositionally biased region" description="Acidic residues" evidence="4">
    <location>
        <begin position="825"/>
        <end position="836"/>
    </location>
</feature>
<reference evidence="6" key="1">
    <citation type="submission" date="2020-07" db="EMBL/GenBank/DDBJ databases">
        <title>Ethylene signaling mediates host invasion by parasitic plants.</title>
        <authorList>
            <person name="Yoshida S."/>
        </authorList>
    </citation>
    <scope>NUCLEOTIDE SEQUENCE</scope>
    <source>
        <strain evidence="6">Okayama</strain>
    </source>
</reference>
<dbReference type="PANTHER" id="PTHR47863:SF4">
    <property type="entry name" value="RING_FYVE_PHD ZINC FINGER SUPERFAMILY PROTEIN"/>
    <property type="match status" value="1"/>
</dbReference>
<keyword evidence="1" id="KW-0479">Metal-binding</keyword>
<feature type="region of interest" description="Disordered" evidence="4">
    <location>
        <begin position="684"/>
        <end position="729"/>
    </location>
</feature>
<feature type="domain" description="Zinc finger PHD-type" evidence="5">
    <location>
        <begin position="591"/>
        <end position="636"/>
    </location>
</feature>
<dbReference type="Gene3D" id="3.30.40.10">
    <property type="entry name" value="Zinc/RING finger domain, C3HC4 (zinc finger)"/>
    <property type="match status" value="1"/>
</dbReference>
<feature type="region of interest" description="Disordered" evidence="4">
    <location>
        <begin position="174"/>
        <end position="228"/>
    </location>
</feature>
<gene>
    <name evidence="6" type="ORF">PHJA_000597100</name>
</gene>
<protein>
    <submittedName>
        <fullName evidence="6">Probable inactive leucine-rich repeat receptor-like protein kinase at3g03770</fullName>
    </submittedName>
</protein>
<evidence type="ECO:0000313" key="7">
    <source>
        <dbReference type="Proteomes" id="UP000653305"/>
    </source>
</evidence>
<feature type="compositionally biased region" description="Basic residues" evidence="4">
    <location>
        <begin position="760"/>
        <end position="774"/>
    </location>
</feature>
<dbReference type="PANTHER" id="PTHR47863">
    <property type="entry name" value="RING/FYVE/PHD ZINC FINGER SUPERFAMILY PROTEIN"/>
    <property type="match status" value="1"/>
</dbReference>
<evidence type="ECO:0000256" key="1">
    <source>
        <dbReference type="ARBA" id="ARBA00022723"/>
    </source>
</evidence>